<comment type="subcellular location">
    <subcellularLocation>
        <location evidence="2">Cytoplasm</location>
    </subcellularLocation>
</comment>
<dbReference type="CDD" id="cd05794">
    <property type="entry name" value="S1_EF-P_repeat_2"/>
    <property type="match status" value="1"/>
</dbReference>
<dbReference type="Proteomes" id="UP000176700">
    <property type="component" value="Unassembled WGS sequence"/>
</dbReference>
<name>A0A1G2FZN0_9BACT</name>
<dbReference type="EMBL" id="MHNI01000005">
    <property type="protein sequence ID" value="OGZ43506.1"/>
    <property type="molecule type" value="Genomic_DNA"/>
</dbReference>
<dbReference type="GO" id="GO:0003746">
    <property type="term" value="F:translation elongation factor activity"/>
    <property type="evidence" value="ECO:0007669"/>
    <property type="project" value="UniProtKB-UniRule"/>
</dbReference>
<comment type="similarity">
    <text evidence="1 2">Belongs to the elongation factor P family.</text>
</comment>
<dbReference type="SMART" id="SM00841">
    <property type="entry name" value="Elong-fact-P_C"/>
    <property type="match status" value="1"/>
</dbReference>
<dbReference type="PANTHER" id="PTHR30053:SF12">
    <property type="entry name" value="ELONGATION FACTOR P (EF-P) FAMILY PROTEIN"/>
    <property type="match status" value="1"/>
</dbReference>
<accession>A0A1G2FZN0</accession>
<evidence type="ECO:0000256" key="2">
    <source>
        <dbReference type="HAMAP-Rule" id="MF_00141"/>
    </source>
</evidence>
<keyword evidence="2" id="KW-0963">Cytoplasm</keyword>
<dbReference type="InterPro" id="IPR011768">
    <property type="entry name" value="Transl_elongation_fac_P"/>
</dbReference>
<protein>
    <recommendedName>
        <fullName evidence="2">Elongation factor P</fullName>
        <shortName evidence="2">EF-P</shortName>
    </recommendedName>
</protein>
<dbReference type="Pfam" id="PF08207">
    <property type="entry name" value="EFP_N"/>
    <property type="match status" value="1"/>
</dbReference>
<keyword evidence="2" id="KW-0251">Elongation factor</keyword>
<proteinExistence type="inferred from homology"/>
<dbReference type="HAMAP" id="MF_00141">
    <property type="entry name" value="EF_P"/>
    <property type="match status" value="1"/>
</dbReference>
<evidence type="ECO:0000256" key="1">
    <source>
        <dbReference type="ARBA" id="ARBA00009479"/>
    </source>
</evidence>
<evidence type="ECO:0000313" key="5">
    <source>
        <dbReference type="Proteomes" id="UP000176700"/>
    </source>
</evidence>
<comment type="function">
    <text evidence="2">Involved in peptide bond synthesis. Stimulates efficient translation and peptide-bond synthesis on native or reconstituted 70S ribosomes in vitro. Probably functions indirectly by altering the affinity of the ribosome for aminoacyl-tRNA, thus increasing their reactivity as acceptors for peptidyl transferase.</text>
</comment>
<dbReference type="SUPFAM" id="SSF50249">
    <property type="entry name" value="Nucleic acid-binding proteins"/>
    <property type="match status" value="1"/>
</dbReference>
<dbReference type="AlphaFoldDB" id="A0A1G2FZN0"/>
<dbReference type="InterPro" id="IPR020599">
    <property type="entry name" value="Transl_elong_fac_P/YeiP"/>
</dbReference>
<dbReference type="PROSITE" id="PS01275">
    <property type="entry name" value="EFP"/>
    <property type="match status" value="1"/>
</dbReference>
<dbReference type="InterPro" id="IPR013185">
    <property type="entry name" value="Transl_elong_KOW-like"/>
</dbReference>
<dbReference type="GO" id="GO:0043043">
    <property type="term" value="P:peptide biosynthetic process"/>
    <property type="evidence" value="ECO:0007669"/>
    <property type="project" value="InterPro"/>
</dbReference>
<dbReference type="InterPro" id="IPR015365">
    <property type="entry name" value="Elong-fact-P_C"/>
</dbReference>
<dbReference type="InterPro" id="IPR008991">
    <property type="entry name" value="Translation_prot_SH3-like_sf"/>
</dbReference>
<evidence type="ECO:0000259" key="3">
    <source>
        <dbReference type="SMART" id="SM00841"/>
    </source>
</evidence>
<organism evidence="4 5">
    <name type="scientific">Candidatus Ryanbacteria bacterium RIFCSPHIGHO2_01_45_13</name>
    <dbReference type="NCBI Taxonomy" id="1802112"/>
    <lineage>
        <taxon>Bacteria</taxon>
        <taxon>Candidatus Ryaniibacteriota</taxon>
    </lineage>
</organism>
<dbReference type="InterPro" id="IPR013852">
    <property type="entry name" value="Transl_elong_P/YeiP_CS"/>
</dbReference>
<dbReference type="FunFam" id="2.40.50.140:FF:000004">
    <property type="entry name" value="Elongation factor P"/>
    <property type="match status" value="1"/>
</dbReference>
<dbReference type="UniPathway" id="UPA00345"/>
<gene>
    <name evidence="2" type="primary">efp</name>
    <name evidence="4" type="ORF">A2W41_04185</name>
</gene>
<evidence type="ECO:0000313" key="4">
    <source>
        <dbReference type="EMBL" id="OGZ43506.1"/>
    </source>
</evidence>
<keyword evidence="2" id="KW-0648">Protein biosynthesis</keyword>
<dbReference type="InterPro" id="IPR012340">
    <property type="entry name" value="NA-bd_OB-fold"/>
</dbReference>
<dbReference type="Gene3D" id="2.30.30.30">
    <property type="match status" value="1"/>
</dbReference>
<dbReference type="Pfam" id="PF09285">
    <property type="entry name" value="Elong-fact-P_C"/>
    <property type="match status" value="1"/>
</dbReference>
<feature type="domain" description="Elongation factor P C-terminal" evidence="3">
    <location>
        <begin position="130"/>
        <end position="185"/>
    </location>
</feature>
<dbReference type="SUPFAM" id="SSF50104">
    <property type="entry name" value="Translation proteins SH3-like domain"/>
    <property type="match status" value="1"/>
</dbReference>
<dbReference type="GO" id="GO:0005829">
    <property type="term" value="C:cytosol"/>
    <property type="evidence" value="ECO:0007669"/>
    <property type="project" value="UniProtKB-ARBA"/>
</dbReference>
<sequence>MLSYSDLRPGTAFIMDGDPYVVLEYNFLRMQQRKPVAQTKIKNLRTGKTIQRTFHQNESFKEAEIGKETIIYIYNNRGKYWFHKEGNRKERFSIDTSVLGNAVNFLKENTEVTASIFKKDIINISIPVKMDLQVTETPPGVRGNTAQGGSKEAILETGYKLQVPFFINPGDIVRVNTETGEYTERVEKV</sequence>
<dbReference type="Gene3D" id="2.40.50.140">
    <property type="entry name" value="Nucleic acid-binding proteins"/>
    <property type="match status" value="2"/>
</dbReference>
<comment type="caution">
    <text evidence="4">The sequence shown here is derived from an EMBL/GenBank/DDBJ whole genome shotgun (WGS) entry which is preliminary data.</text>
</comment>
<dbReference type="InterPro" id="IPR014722">
    <property type="entry name" value="Rib_uL2_dom2"/>
</dbReference>
<reference evidence="4 5" key="1">
    <citation type="journal article" date="2016" name="Nat. Commun.">
        <title>Thousands of microbial genomes shed light on interconnected biogeochemical processes in an aquifer system.</title>
        <authorList>
            <person name="Anantharaman K."/>
            <person name="Brown C.T."/>
            <person name="Hug L.A."/>
            <person name="Sharon I."/>
            <person name="Castelle C.J."/>
            <person name="Probst A.J."/>
            <person name="Thomas B.C."/>
            <person name="Singh A."/>
            <person name="Wilkins M.J."/>
            <person name="Karaoz U."/>
            <person name="Brodie E.L."/>
            <person name="Williams K.H."/>
            <person name="Hubbard S.S."/>
            <person name="Banfield J.F."/>
        </authorList>
    </citation>
    <scope>NUCLEOTIDE SEQUENCE [LARGE SCALE GENOMIC DNA]</scope>
</reference>
<comment type="pathway">
    <text evidence="2">Protein biosynthesis; polypeptide chain elongation.</text>
</comment>
<dbReference type="PIRSF" id="PIRSF005901">
    <property type="entry name" value="EF-P"/>
    <property type="match status" value="1"/>
</dbReference>
<dbReference type="NCBIfam" id="NF001810">
    <property type="entry name" value="PRK00529.1"/>
    <property type="match status" value="1"/>
</dbReference>
<dbReference type="PANTHER" id="PTHR30053">
    <property type="entry name" value="ELONGATION FACTOR P"/>
    <property type="match status" value="1"/>
</dbReference>